<dbReference type="AlphaFoldDB" id="A0A2D1U3S4"/>
<organism evidence="1 2">
    <name type="scientific">Pedobacter ginsengisoli</name>
    <dbReference type="NCBI Taxonomy" id="363852"/>
    <lineage>
        <taxon>Bacteria</taxon>
        <taxon>Pseudomonadati</taxon>
        <taxon>Bacteroidota</taxon>
        <taxon>Sphingobacteriia</taxon>
        <taxon>Sphingobacteriales</taxon>
        <taxon>Sphingobacteriaceae</taxon>
        <taxon>Pedobacter</taxon>
    </lineage>
</organism>
<dbReference type="Proteomes" id="UP000223749">
    <property type="component" value="Chromosome"/>
</dbReference>
<dbReference type="RefSeq" id="WP_099438183.1">
    <property type="nucleotide sequence ID" value="NZ_CP024091.1"/>
</dbReference>
<keyword evidence="2" id="KW-1185">Reference proteome</keyword>
<dbReference type="KEGG" id="pgs:CPT03_07045"/>
<accession>A0A2D1U3S4</accession>
<evidence type="ECO:0000313" key="2">
    <source>
        <dbReference type="Proteomes" id="UP000223749"/>
    </source>
</evidence>
<dbReference type="EMBL" id="CP024091">
    <property type="protein sequence ID" value="ATP56241.1"/>
    <property type="molecule type" value="Genomic_DNA"/>
</dbReference>
<protein>
    <submittedName>
        <fullName evidence="1">Uncharacterized protein</fullName>
    </submittedName>
</protein>
<proteinExistence type="predicted"/>
<evidence type="ECO:0000313" key="1">
    <source>
        <dbReference type="EMBL" id="ATP56241.1"/>
    </source>
</evidence>
<name>A0A2D1U3S4_9SPHI</name>
<dbReference type="OrthoDB" id="964655at2"/>
<gene>
    <name evidence="1" type="ORF">CPT03_07045</name>
</gene>
<sequence length="70" mass="8204">MQEIPLEELITKGEMSKLPFDMTLAERIRWQLELQEDAKEYLFSIGQPLVYKKNGQMIAEHADGRIIVIR</sequence>
<reference evidence="1 2" key="1">
    <citation type="submission" date="2017-10" db="EMBL/GenBank/DDBJ databases">
        <title>Whole genome of Pedobacter ginsengisoli T01R-27 isolated from tomato rhizosphere.</title>
        <authorList>
            <person name="Weon H.-Y."/>
            <person name="Lee S.A."/>
            <person name="Sang M.K."/>
            <person name="Song J."/>
        </authorList>
    </citation>
    <scope>NUCLEOTIDE SEQUENCE [LARGE SCALE GENOMIC DNA]</scope>
    <source>
        <strain evidence="1 2">T01R-27</strain>
    </source>
</reference>